<gene>
    <name evidence="2" type="ORF">SSX86_003750</name>
</gene>
<accession>A0AAP0DME0</accession>
<dbReference type="EMBL" id="JBCNJP010000007">
    <property type="protein sequence ID" value="KAK9075427.1"/>
    <property type="molecule type" value="Genomic_DNA"/>
</dbReference>
<dbReference type="PANTHER" id="PTHR34375">
    <property type="entry name" value="GATA ZINC FINGER PROTEIN-RELATED"/>
    <property type="match status" value="1"/>
</dbReference>
<proteinExistence type="predicted"/>
<feature type="region of interest" description="Disordered" evidence="1">
    <location>
        <begin position="37"/>
        <end position="62"/>
    </location>
</feature>
<evidence type="ECO:0000313" key="3">
    <source>
        <dbReference type="Proteomes" id="UP001408789"/>
    </source>
</evidence>
<sequence length="127" mass="13946">MSRRVGRTEHSWCRAVPGGTDVAVSALLFSKNTRSTLPSILHPQTPKLPPNSPLQTPKLPSDSPALQIQTFDLAQSFHLTLENEMNTNPWLNFNQNDHVTLANVMFAVACDRVVCENVYNTNTSGAG</sequence>
<dbReference type="Proteomes" id="UP001408789">
    <property type="component" value="Unassembled WGS sequence"/>
</dbReference>
<evidence type="ECO:0000256" key="1">
    <source>
        <dbReference type="SAM" id="MobiDB-lite"/>
    </source>
</evidence>
<dbReference type="AlphaFoldDB" id="A0AAP0DME0"/>
<name>A0AAP0DME0_9ASTR</name>
<comment type="caution">
    <text evidence="2">The sequence shown here is derived from an EMBL/GenBank/DDBJ whole genome shotgun (WGS) entry which is preliminary data.</text>
</comment>
<reference evidence="2 3" key="1">
    <citation type="submission" date="2024-04" db="EMBL/GenBank/DDBJ databases">
        <title>The reference genome of an endangered Asteraceae, Deinandra increscens subsp. villosa, native to the Central Coast of California.</title>
        <authorList>
            <person name="Guilliams M."/>
            <person name="Hasenstab-Lehman K."/>
            <person name="Meyer R."/>
            <person name="Mcevoy S."/>
        </authorList>
    </citation>
    <scope>NUCLEOTIDE SEQUENCE [LARGE SCALE GENOMIC DNA]</scope>
    <source>
        <tissue evidence="2">Leaf</tissue>
    </source>
</reference>
<organism evidence="2 3">
    <name type="scientific">Deinandra increscens subsp. villosa</name>
    <dbReference type="NCBI Taxonomy" id="3103831"/>
    <lineage>
        <taxon>Eukaryota</taxon>
        <taxon>Viridiplantae</taxon>
        <taxon>Streptophyta</taxon>
        <taxon>Embryophyta</taxon>
        <taxon>Tracheophyta</taxon>
        <taxon>Spermatophyta</taxon>
        <taxon>Magnoliopsida</taxon>
        <taxon>eudicotyledons</taxon>
        <taxon>Gunneridae</taxon>
        <taxon>Pentapetalae</taxon>
        <taxon>asterids</taxon>
        <taxon>campanulids</taxon>
        <taxon>Asterales</taxon>
        <taxon>Asteraceae</taxon>
        <taxon>Asteroideae</taxon>
        <taxon>Heliantheae alliance</taxon>
        <taxon>Madieae</taxon>
        <taxon>Madiinae</taxon>
        <taxon>Deinandra</taxon>
    </lineage>
</organism>
<protein>
    <submittedName>
        <fullName evidence="2">Uncharacterized protein</fullName>
    </submittedName>
</protein>
<keyword evidence="3" id="KW-1185">Reference proteome</keyword>
<evidence type="ECO:0000313" key="2">
    <source>
        <dbReference type="EMBL" id="KAK9075427.1"/>
    </source>
</evidence>
<dbReference type="PANTHER" id="PTHR34375:SF2">
    <property type="entry name" value="GATA ZINC FINGER PROTEIN"/>
    <property type="match status" value="1"/>
</dbReference>